<dbReference type="EMBL" id="CAXKWB010032780">
    <property type="protein sequence ID" value="CAL4141879.1"/>
    <property type="molecule type" value="Genomic_DNA"/>
</dbReference>
<proteinExistence type="predicted"/>
<gene>
    <name evidence="3" type="ORF">MNOR_LOCUS28940</name>
</gene>
<evidence type="ECO:0000313" key="3">
    <source>
        <dbReference type="EMBL" id="CAL4141879.1"/>
    </source>
</evidence>
<name>A0AAV2RSN7_MEGNR</name>
<dbReference type="Gene3D" id="3.10.100.10">
    <property type="entry name" value="Mannose-Binding Protein A, subunit A"/>
    <property type="match status" value="1"/>
</dbReference>
<reference evidence="3 4" key="1">
    <citation type="submission" date="2024-05" db="EMBL/GenBank/DDBJ databases">
        <authorList>
            <person name="Wallberg A."/>
        </authorList>
    </citation>
    <scope>NUCLEOTIDE SEQUENCE [LARGE SCALE GENOMIC DNA]</scope>
</reference>
<dbReference type="SUPFAM" id="SSF56436">
    <property type="entry name" value="C-type lectin-like"/>
    <property type="match status" value="1"/>
</dbReference>
<dbReference type="InterPro" id="IPR016187">
    <property type="entry name" value="CTDL_fold"/>
</dbReference>
<comment type="caution">
    <text evidence="3">The sequence shown here is derived from an EMBL/GenBank/DDBJ whole genome shotgun (WGS) entry which is preliminary data.</text>
</comment>
<dbReference type="Proteomes" id="UP001497623">
    <property type="component" value="Unassembled WGS sequence"/>
</dbReference>
<feature type="domain" description="C-type lectin" evidence="2">
    <location>
        <begin position="123"/>
        <end position="197"/>
    </location>
</feature>
<dbReference type="InterPro" id="IPR001304">
    <property type="entry name" value="C-type_lectin-like"/>
</dbReference>
<dbReference type="InterPro" id="IPR016186">
    <property type="entry name" value="C-type_lectin-like/link_sf"/>
</dbReference>
<dbReference type="PROSITE" id="PS50041">
    <property type="entry name" value="C_TYPE_LECTIN_2"/>
    <property type="match status" value="1"/>
</dbReference>
<evidence type="ECO:0000256" key="1">
    <source>
        <dbReference type="SAM" id="Phobius"/>
    </source>
</evidence>
<evidence type="ECO:0000313" key="4">
    <source>
        <dbReference type="Proteomes" id="UP001497623"/>
    </source>
</evidence>
<accession>A0AAV2RSN7</accession>
<keyword evidence="1" id="KW-1133">Transmembrane helix</keyword>
<keyword evidence="1" id="KW-0812">Transmembrane</keyword>
<dbReference type="AlphaFoldDB" id="A0AAV2RSN7"/>
<sequence length="200" mass="23315">MCCILKISNQITTFDSMYVSYLVIIHIACIETNQNEQVPSGLTRRASQCYPINWPKGPAESLDSRILDLFMQEIVYLNFLISTKKTAGYLFFLMKSGLVIYFYITWHISLSNFTEKRLIDHDYWVGAEDESTEGEWRWITGNPVWEGSPYWAIKYESSAYKQEPLGDTDQNCLCLDHLRFYYMDDQSCDEEKPSICAIEV</sequence>
<keyword evidence="1" id="KW-0472">Membrane</keyword>
<feature type="non-terminal residue" evidence="3">
    <location>
        <position position="200"/>
    </location>
</feature>
<organism evidence="3 4">
    <name type="scientific">Meganyctiphanes norvegica</name>
    <name type="common">Northern krill</name>
    <name type="synonym">Thysanopoda norvegica</name>
    <dbReference type="NCBI Taxonomy" id="48144"/>
    <lineage>
        <taxon>Eukaryota</taxon>
        <taxon>Metazoa</taxon>
        <taxon>Ecdysozoa</taxon>
        <taxon>Arthropoda</taxon>
        <taxon>Crustacea</taxon>
        <taxon>Multicrustacea</taxon>
        <taxon>Malacostraca</taxon>
        <taxon>Eumalacostraca</taxon>
        <taxon>Eucarida</taxon>
        <taxon>Euphausiacea</taxon>
        <taxon>Euphausiidae</taxon>
        <taxon>Meganyctiphanes</taxon>
    </lineage>
</organism>
<feature type="transmembrane region" description="Helical" evidence="1">
    <location>
        <begin position="87"/>
        <end position="106"/>
    </location>
</feature>
<keyword evidence="4" id="KW-1185">Reference proteome</keyword>
<dbReference type="CDD" id="cd00037">
    <property type="entry name" value="CLECT"/>
    <property type="match status" value="1"/>
</dbReference>
<dbReference type="Pfam" id="PF00059">
    <property type="entry name" value="Lectin_C"/>
    <property type="match status" value="1"/>
</dbReference>
<protein>
    <recommendedName>
        <fullName evidence="2">C-type lectin domain-containing protein</fullName>
    </recommendedName>
</protein>
<evidence type="ECO:0000259" key="2">
    <source>
        <dbReference type="PROSITE" id="PS50041"/>
    </source>
</evidence>